<proteinExistence type="predicted"/>
<evidence type="ECO:0000256" key="1">
    <source>
        <dbReference type="SAM" id="MobiDB-lite"/>
    </source>
</evidence>
<organism evidence="2 3">
    <name type="scientific">Aspergillus sergii</name>
    <dbReference type="NCBI Taxonomy" id="1034303"/>
    <lineage>
        <taxon>Eukaryota</taxon>
        <taxon>Fungi</taxon>
        <taxon>Dikarya</taxon>
        <taxon>Ascomycota</taxon>
        <taxon>Pezizomycotina</taxon>
        <taxon>Eurotiomycetes</taxon>
        <taxon>Eurotiomycetidae</taxon>
        <taxon>Eurotiales</taxon>
        <taxon>Aspergillaceae</taxon>
        <taxon>Aspergillus</taxon>
        <taxon>Aspergillus subgen. Circumdati</taxon>
    </lineage>
</organism>
<gene>
    <name evidence="2" type="ORF">BDV39DRAFT_198579</name>
</gene>
<feature type="region of interest" description="Disordered" evidence="1">
    <location>
        <begin position="117"/>
        <end position="139"/>
    </location>
</feature>
<evidence type="ECO:0000313" key="2">
    <source>
        <dbReference type="EMBL" id="KAE8333663.1"/>
    </source>
</evidence>
<sequence>MSEANNSEDQHVLFSQFKDPTGTTAQDWLLEEDDVETIRNLYPALNEEPQQPNPIRGTNDAQGLALHSASELYGVEIDFMSSGDYLQVHNYFANTRPSDMSHTVLDDFQSLAATTEFESTVEAPQNPVTSSSDANSKPLNTYEHNKRDFSFIPDRDQIVTLAVRNSLQNIPNTDHTCHCWKELIFILERIELKDDTLEALQKSSVELALSLHRKAVENCTTMIACTYCRLSSERMMLLGLVVEKLVMEFGDLIRVCQEKGLFEALSDHHPRSSGDQATLPFVGSQALPSSSNTYFPNTTNTERRLFLGDYEVCSSEWAPLVKTLITLYAKKLKSLLSCCKMWATAANQSAMLVMFSNVEQQFEIISAIL</sequence>
<protein>
    <submittedName>
        <fullName evidence="2">Uncharacterized protein</fullName>
    </submittedName>
</protein>
<accession>A0A5N6XLT6</accession>
<keyword evidence="3" id="KW-1185">Reference proteome</keyword>
<evidence type="ECO:0000313" key="3">
    <source>
        <dbReference type="Proteomes" id="UP000325945"/>
    </source>
</evidence>
<dbReference type="EMBL" id="ML741761">
    <property type="protein sequence ID" value="KAE8333663.1"/>
    <property type="molecule type" value="Genomic_DNA"/>
</dbReference>
<reference evidence="3" key="1">
    <citation type="submission" date="2019-04" db="EMBL/GenBank/DDBJ databases">
        <title>Friends and foes A comparative genomics studyof 23 Aspergillus species from section Flavi.</title>
        <authorList>
            <consortium name="DOE Joint Genome Institute"/>
            <person name="Kjaerbolling I."/>
            <person name="Vesth T."/>
            <person name="Frisvad J.C."/>
            <person name="Nybo J.L."/>
            <person name="Theobald S."/>
            <person name="Kildgaard S."/>
            <person name="Isbrandt T."/>
            <person name="Kuo A."/>
            <person name="Sato A."/>
            <person name="Lyhne E.K."/>
            <person name="Kogle M.E."/>
            <person name="Wiebenga A."/>
            <person name="Kun R.S."/>
            <person name="Lubbers R.J."/>
            <person name="Makela M.R."/>
            <person name="Barry K."/>
            <person name="Chovatia M."/>
            <person name="Clum A."/>
            <person name="Daum C."/>
            <person name="Haridas S."/>
            <person name="He G."/>
            <person name="LaButti K."/>
            <person name="Lipzen A."/>
            <person name="Mondo S."/>
            <person name="Riley R."/>
            <person name="Salamov A."/>
            <person name="Simmons B.A."/>
            <person name="Magnuson J.K."/>
            <person name="Henrissat B."/>
            <person name="Mortensen U.H."/>
            <person name="Larsen T.O."/>
            <person name="Devries R.P."/>
            <person name="Grigoriev I.V."/>
            <person name="Machida M."/>
            <person name="Baker S.E."/>
            <person name="Andersen M.R."/>
        </authorList>
    </citation>
    <scope>NUCLEOTIDE SEQUENCE [LARGE SCALE GENOMIC DNA]</scope>
    <source>
        <strain evidence="3">CBS 130017</strain>
    </source>
</reference>
<name>A0A5N6XLT6_9EURO</name>
<dbReference type="AlphaFoldDB" id="A0A5N6XLT6"/>
<dbReference type="Proteomes" id="UP000325945">
    <property type="component" value="Unassembled WGS sequence"/>
</dbReference>